<feature type="domain" description="BAH" evidence="13">
    <location>
        <begin position="934"/>
        <end position="1052"/>
    </location>
</feature>
<dbReference type="SMART" id="SM00297">
    <property type="entry name" value="BROMO"/>
    <property type="match status" value="6"/>
</dbReference>
<feature type="region of interest" description="Disordered" evidence="10">
    <location>
        <begin position="1523"/>
        <end position="1619"/>
    </location>
</feature>
<dbReference type="InterPro" id="IPR001487">
    <property type="entry name" value="Bromodomain"/>
</dbReference>
<dbReference type="PANTHER" id="PTHR16062:SF19">
    <property type="entry name" value="PROTEIN POLYBROMO-1"/>
    <property type="match status" value="1"/>
</dbReference>
<feature type="region of interest" description="Disordered" evidence="10">
    <location>
        <begin position="767"/>
        <end position="794"/>
    </location>
</feature>
<keyword evidence="6" id="KW-0804">Transcription</keyword>
<feature type="domain" description="Bromo" evidence="11">
    <location>
        <begin position="51"/>
        <end position="121"/>
    </location>
</feature>
<dbReference type="InterPro" id="IPR036910">
    <property type="entry name" value="HMG_box_dom_sf"/>
</dbReference>
<feature type="domain" description="Bromo" evidence="11">
    <location>
        <begin position="647"/>
        <end position="717"/>
    </location>
</feature>
<evidence type="ECO:0000259" key="13">
    <source>
        <dbReference type="PROSITE" id="PS51038"/>
    </source>
</evidence>
<dbReference type="CDD" id="cd04717">
    <property type="entry name" value="BAH_polybromo"/>
    <property type="match status" value="2"/>
</dbReference>
<feature type="compositionally biased region" description="Basic residues" evidence="10">
    <location>
        <begin position="150"/>
        <end position="160"/>
    </location>
</feature>
<dbReference type="InterPro" id="IPR036427">
    <property type="entry name" value="Bromodomain-like_sf"/>
</dbReference>
<dbReference type="InterPro" id="IPR018359">
    <property type="entry name" value="Bromodomain_CS"/>
</dbReference>
<dbReference type="EMBL" id="LR788820">
    <property type="protein sequence ID" value="CAB3264682.1"/>
    <property type="molecule type" value="mRNA"/>
</dbReference>
<dbReference type="GO" id="GO:0003677">
    <property type="term" value="F:DNA binding"/>
    <property type="evidence" value="ECO:0007669"/>
    <property type="project" value="UniProtKB-UniRule"/>
</dbReference>
<dbReference type="PROSITE" id="PS00633">
    <property type="entry name" value="BROMODOMAIN_1"/>
    <property type="match status" value="2"/>
</dbReference>
<name>A0A6F9DMK6_9ASCI</name>
<dbReference type="Pfam" id="PF00505">
    <property type="entry name" value="HMG_box"/>
    <property type="match status" value="1"/>
</dbReference>
<feature type="compositionally biased region" description="Polar residues" evidence="10">
    <location>
        <begin position="1536"/>
        <end position="1559"/>
    </location>
</feature>
<keyword evidence="3" id="KW-0156">Chromatin regulator</keyword>
<feature type="domain" description="Bromo" evidence="11">
    <location>
        <begin position="195"/>
        <end position="264"/>
    </location>
</feature>
<feature type="domain" description="BAH" evidence="13">
    <location>
        <begin position="1140"/>
        <end position="1257"/>
    </location>
</feature>
<accession>A0A6F9DMK6</accession>
<dbReference type="Gene3D" id="1.10.30.10">
    <property type="entry name" value="High mobility group box domain"/>
    <property type="match status" value="1"/>
</dbReference>
<feature type="domain" description="Bromo" evidence="11">
    <location>
        <begin position="349"/>
        <end position="419"/>
    </location>
</feature>
<dbReference type="FunFam" id="1.20.920.10:FF:000006">
    <property type="entry name" value="protein polybromo-1 isoform X1"/>
    <property type="match status" value="1"/>
</dbReference>
<organism evidence="14">
    <name type="scientific">Phallusia mammillata</name>
    <dbReference type="NCBI Taxonomy" id="59560"/>
    <lineage>
        <taxon>Eukaryota</taxon>
        <taxon>Metazoa</taxon>
        <taxon>Chordata</taxon>
        <taxon>Tunicata</taxon>
        <taxon>Ascidiacea</taxon>
        <taxon>Phlebobranchia</taxon>
        <taxon>Ascidiidae</taxon>
        <taxon>Phallusia</taxon>
    </lineage>
</organism>
<feature type="compositionally biased region" description="Polar residues" evidence="10">
    <location>
        <begin position="1406"/>
        <end position="1419"/>
    </location>
</feature>
<dbReference type="SMART" id="SM00439">
    <property type="entry name" value="BAH"/>
    <property type="match status" value="2"/>
</dbReference>
<keyword evidence="5 8" id="KW-0103">Bromodomain</keyword>
<dbReference type="GO" id="GO:0006368">
    <property type="term" value="P:transcription elongation by RNA polymerase II"/>
    <property type="evidence" value="ECO:0007669"/>
    <property type="project" value="TreeGrafter"/>
</dbReference>
<dbReference type="Gene3D" id="2.30.30.490">
    <property type="match status" value="2"/>
</dbReference>
<reference evidence="14" key="1">
    <citation type="submission" date="2020-04" db="EMBL/GenBank/DDBJ databases">
        <authorList>
            <person name="Neveu A P."/>
        </authorList>
    </citation>
    <scope>NUCLEOTIDE SEQUENCE</scope>
    <source>
        <tissue evidence="14">Whole embryo</tissue>
    </source>
</reference>
<dbReference type="InterPro" id="IPR009071">
    <property type="entry name" value="HMG_box_dom"/>
</dbReference>
<keyword evidence="2" id="KW-0677">Repeat</keyword>
<dbReference type="GO" id="GO:0003682">
    <property type="term" value="F:chromatin binding"/>
    <property type="evidence" value="ECO:0007669"/>
    <property type="project" value="InterPro"/>
</dbReference>
<evidence type="ECO:0000256" key="7">
    <source>
        <dbReference type="ARBA" id="ARBA00023242"/>
    </source>
</evidence>
<dbReference type="PANTHER" id="PTHR16062">
    <property type="entry name" value="SWI/SNF-RELATED"/>
    <property type="match status" value="1"/>
</dbReference>
<dbReference type="SUPFAM" id="SSF47370">
    <property type="entry name" value="Bromodomain"/>
    <property type="match status" value="6"/>
</dbReference>
<feature type="region of interest" description="Disordered" evidence="10">
    <location>
        <begin position="1360"/>
        <end position="1461"/>
    </location>
</feature>
<evidence type="ECO:0000256" key="4">
    <source>
        <dbReference type="ARBA" id="ARBA00023015"/>
    </source>
</evidence>
<dbReference type="InterPro" id="IPR001025">
    <property type="entry name" value="BAH_dom"/>
</dbReference>
<sequence>MPPKRKLQVVNKDASFSGDSPYSKRPRRSAVNQSELAQSIFDVLKDFEDENGHLIADSFMKLPSKRQNPDYYEKIVDPVDLTKIGQRIRMDEYRDIEILTTDMQLMVSNAKKYYPEDSQEYTDACNLWEIYLNTKDRILEEAKYAEPTKHRIGRRPRPRRQFSEEAASDFEPETEVSVEELKEIYESLTTEVDENDRVFSQLFMQLPDKANVQYYETIKEPIDFFTISNRIEDGNYSTVNDFEKDVKMLVKNAKVFNEPGSKIYEDALKINHLLKEKIIDFERGKKQEISGVKTSARIKHRRSWGRTPEKSIDKKDDMKAKHDVCIPDPSEDDFQALFYNAVVNFRNPNGHTIADPFVRLPNKRFYPMYYEEIENPISLKIIRKKILSRKYDTCTDLQEDFNLLFENAMQFNIASSQIHKDAVSLQKFMTSKTPDYAAKEEECMEEESESEDEENDEEEADENATGIKTEHVTSSASDSNEGKIKKKRRKRRAKTSCDLLQERLRMLYDCVMEAEDVDGRERIALFLEKPSRKDYPDYYKLVLEPIDMKTIDKKIRQDKYTNVEDMLEDFSLMFNNARHYNEPGSEVFVDANDLEKLLLEKHREAGALPDIEEDGSPTFSSSRSTKKNTDSKLEQLFASVRDYQDATKRMICDIFMQLPTKQELPDYYKVIKKPMEMDRIQQKMQGGHYVKLDEMLLDMLLMFENGCTYNEPGSVIYKDALILQKVALETFYKLEKPETLTPPAEMVNEIMTNLFVSVMGHQDESGRCYSESLSGQQNEGEVKPLPGQESDGDHQTLQTVQVNEGTEKLTLEVIRKNLRNRRYKRLDVFQEHMFEVFENIRNTNRTDSETYEDVVELQKFFIRIRDELCKNGETLMSTALAFTAKMLDAELDQEKKEKLPLEAKEDEEIREEGKELREKMQMSTQAEEMDIQGTRYNVGDFVYVENPEPLKPHHIVCIEKLYTDDTGERRLYGVWFLRPEATYHFPSKKFMLKEVFKSDYYNTVPVSLIRGRCFVMLGKDYFKLKPNGFQDEDVYVCESRYSSRAKSFKRIKFLQLPPNNTELVQRETALPVIRMPSCYSETKPPENSLAQSKGQMLLTQGIDPAWPTDEIPKERENIKTDAQNPHSEATYYSQYFVKNMWIKLGDCVYVKQSNSHETKISRVERLWTDSHGNVWLHGPWFVRPTSVEHEPTRMFYKNELFLSSVEDTFPIAEVVGKCLVMAHKDYCACRPTELPEKDIYLYESRYADKIIKKIKVKRYAPSFKVVDDEYYYYKKPIVVEYVLSPQLTQLVQNELISRENEARIEAAKASAAIAEGQVVPMQGYHPSVNQPMYQQGMQPQVQGYIQQQGIVPQYQYQGYQGSPATGQHPHPHGALPNAHYMGQQYTPNQGFPSPHPGVVQHPHMQPYQNSPQPYASSPHPNMIASSPGMFQSPDNSRPSSAHPEAAPTPPPKKKGRGGHSTGYILFASHCHPRVRAENPDMAFGEISKIVGEEWRGLEEDKKREYEEKAREHTAKLEAEGKLVVKKKKKKKDADETLSQASTPQPSQQYATPYQPQSGQYAAMQHPQQQRMQMHPGGTPHAVQPGAPGYPSSASPMTPYGQTPGQYPQPQQTPAQPPTLAEKHRLRRGALFVKPPPKAQRVMHSEAYLRYIEGLEKGSKTVSNWSRSMKVKERDIIMSREEEERLPVHWLGNGKGQHETAKSALWALRDYMLKDALTIKQSL</sequence>
<keyword evidence="9" id="KW-0238">DNA-binding</keyword>
<dbReference type="Gene3D" id="1.20.920.10">
    <property type="entry name" value="Bromodomain-like"/>
    <property type="match status" value="6"/>
</dbReference>
<evidence type="ECO:0000256" key="10">
    <source>
        <dbReference type="SAM" id="MobiDB-lite"/>
    </source>
</evidence>
<dbReference type="InterPro" id="IPR043151">
    <property type="entry name" value="BAH_sf"/>
</dbReference>
<evidence type="ECO:0000259" key="11">
    <source>
        <dbReference type="PROSITE" id="PS50014"/>
    </source>
</evidence>
<evidence type="ECO:0000256" key="5">
    <source>
        <dbReference type="ARBA" id="ARBA00023117"/>
    </source>
</evidence>
<feature type="region of interest" description="Disordered" evidence="10">
    <location>
        <begin position="149"/>
        <end position="173"/>
    </location>
</feature>
<keyword evidence="4" id="KW-0805">Transcription regulation</keyword>
<feature type="region of interest" description="Disordered" evidence="10">
    <location>
        <begin position="436"/>
        <end position="490"/>
    </location>
</feature>
<dbReference type="SUPFAM" id="SSF47095">
    <property type="entry name" value="HMG-box"/>
    <property type="match status" value="1"/>
</dbReference>
<feature type="compositionally biased region" description="Low complexity" evidence="10">
    <location>
        <begin position="1584"/>
        <end position="1613"/>
    </location>
</feature>
<dbReference type="InterPro" id="IPR037382">
    <property type="entry name" value="Rsc/polybromo"/>
</dbReference>
<evidence type="ECO:0000313" key="14">
    <source>
        <dbReference type="EMBL" id="CAB3264682.1"/>
    </source>
</evidence>
<dbReference type="GO" id="GO:0016586">
    <property type="term" value="C:RSC-type complex"/>
    <property type="evidence" value="ECO:0007669"/>
    <property type="project" value="InterPro"/>
</dbReference>
<evidence type="ECO:0000256" key="1">
    <source>
        <dbReference type="ARBA" id="ARBA00004123"/>
    </source>
</evidence>
<evidence type="ECO:0000256" key="2">
    <source>
        <dbReference type="ARBA" id="ARBA00022737"/>
    </source>
</evidence>
<feature type="domain" description="HMG box" evidence="12">
    <location>
        <begin position="1461"/>
        <end position="1524"/>
    </location>
</feature>
<dbReference type="PRINTS" id="PR00503">
    <property type="entry name" value="BROMODOMAIN"/>
</dbReference>
<dbReference type="SMART" id="SM00398">
    <property type="entry name" value="HMG"/>
    <property type="match status" value="1"/>
</dbReference>
<proteinExistence type="evidence at transcript level"/>
<feature type="compositionally biased region" description="Polar residues" evidence="10">
    <location>
        <begin position="1428"/>
        <end position="1437"/>
    </location>
</feature>
<evidence type="ECO:0000256" key="3">
    <source>
        <dbReference type="ARBA" id="ARBA00022853"/>
    </source>
</evidence>
<feature type="domain" description="Bromo" evidence="11">
    <location>
        <begin position="518"/>
        <end position="588"/>
    </location>
</feature>
<dbReference type="PROSITE" id="PS50014">
    <property type="entry name" value="BROMODOMAIN_2"/>
    <property type="match status" value="5"/>
</dbReference>
<dbReference type="Pfam" id="PF01426">
    <property type="entry name" value="BAH"/>
    <property type="match status" value="2"/>
</dbReference>
<evidence type="ECO:0000256" key="8">
    <source>
        <dbReference type="PROSITE-ProRule" id="PRU00035"/>
    </source>
</evidence>
<protein>
    <submittedName>
        <fullName evidence="14">Protein polybromo-1</fullName>
    </submittedName>
</protein>
<feature type="region of interest" description="Disordered" evidence="10">
    <location>
        <begin position="1"/>
        <end position="31"/>
    </location>
</feature>
<dbReference type="CDD" id="cd04369">
    <property type="entry name" value="Bromodomain"/>
    <property type="match status" value="1"/>
</dbReference>
<feature type="compositionally biased region" description="Acidic residues" evidence="10">
    <location>
        <begin position="442"/>
        <end position="462"/>
    </location>
</feature>
<dbReference type="GO" id="GO:0006338">
    <property type="term" value="P:chromatin remodeling"/>
    <property type="evidence" value="ECO:0007669"/>
    <property type="project" value="InterPro"/>
</dbReference>
<dbReference type="PROSITE" id="PS51038">
    <property type="entry name" value="BAH"/>
    <property type="match status" value="2"/>
</dbReference>
<dbReference type="PROSITE" id="PS50118">
    <property type="entry name" value="HMG_BOX_2"/>
    <property type="match status" value="1"/>
</dbReference>
<evidence type="ECO:0000256" key="9">
    <source>
        <dbReference type="PROSITE-ProRule" id="PRU00267"/>
    </source>
</evidence>
<evidence type="ECO:0000259" key="12">
    <source>
        <dbReference type="PROSITE" id="PS50118"/>
    </source>
</evidence>
<feature type="compositionally biased region" description="Low complexity" evidence="10">
    <location>
        <begin position="1563"/>
        <end position="1575"/>
    </location>
</feature>
<dbReference type="Pfam" id="PF00439">
    <property type="entry name" value="Bromodomain"/>
    <property type="match status" value="6"/>
</dbReference>
<comment type="subcellular location">
    <subcellularLocation>
        <location evidence="1">Nucleus</location>
    </subcellularLocation>
</comment>
<gene>
    <name evidence="14" type="primary">Pbrm1</name>
</gene>
<keyword evidence="7 9" id="KW-0539">Nucleus</keyword>
<evidence type="ECO:0000256" key="6">
    <source>
        <dbReference type="ARBA" id="ARBA00023163"/>
    </source>
</evidence>
<feature type="DNA-binding region" description="HMG box" evidence="9">
    <location>
        <begin position="1461"/>
        <end position="1524"/>
    </location>
</feature>